<evidence type="ECO:0000313" key="2">
    <source>
        <dbReference type="EMBL" id="CAE4664762.1"/>
    </source>
</evidence>
<reference evidence="2" key="1">
    <citation type="submission" date="2021-01" db="EMBL/GenBank/DDBJ databases">
        <authorList>
            <person name="Corre E."/>
            <person name="Pelletier E."/>
            <person name="Niang G."/>
            <person name="Scheremetjew M."/>
            <person name="Finn R."/>
            <person name="Kale V."/>
            <person name="Holt S."/>
            <person name="Cochrane G."/>
            <person name="Meng A."/>
            <person name="Brown T."/>
            <person name="Cohen L."/>
        </authorList>
    </citation>
    <scope>NUCLEOTIDE SEQUENCE</scope>
    <source>
        <strain evidence="2">GSO104</strain>
    </source>
</reference>
<protein>
    <submittedName>
        <fullName evidence="2">Uncharacterized protein</fullName>
    </submittedName>
</protein>
<name>A0A7S4WIX1_9STRA</name>
<evidence type="ECO:0000256" key="1">
    <source>
        <dbReference type="SAM" id="Phobius"/>
    </source>
</evidence>
<feature type="transmembrane region" description="Helical" evidence="1">
    <location>
        <begin position="185"/>
        <end position="203"/>
    </location>
</feature>
<keyword evidence="1" id="KW-1133">Transmembrane helix</keyword>
<accession>A0A7S4WIX1</accession>
<dbReference type="AlphaFoldDB" id="A0A7S4WIX1"/>
<sequence>MQYIISAATLLSYLLFYTAYSKETKKLEFSLLLTVFTCGKSVDHTLVELNKAISLAGMTVFGLALMPPVAPTVEAKNSLLFEALVMLTLHSIYSNLKYYGGKNIPPLTTFPRMLPDLASSNKKIRAEGVKKASVILGSLGQMGLWLGYFEYVSFVTVSLAIGLALGVAHFYTMEIDYKGVLQVRPWAYIAFPISIGGVIYALVTM</sequence>
<keyword evidence="1" id="KW-0812">Transmembrane</keyword>
<organism evidence="2">
    <name type="scientific">Ditylum brightwellii</name>
    <dbReference type="NCBI Taxonomy" id="49249"/>
    <lineage>
        <taxon>Eukaryota</taxon>
        <taxon>Sar</taxon>
        <taxon>Stramenopiles</taxon>
        <taxon>Ochrophyta</taxon>
        <taxon>Bacillariophyta</taxon>
        <taxon>Mediophyceae</taxon>
        <taxon>Lithodesmiophycidae</taxon>
        <taxon>Lithodesmiales</taxon>
        <taxon>Lithodesmiaceae</taxon>
        <taxon>Ditylum</taxon>
    </lineage>
</organism>
<feature type="transmembrane region" description="Helical" evidence="1">
    <location>
        <begin position="151"/>
        <end position="173"/>
    </location>
</feature>
<proteinExistence type="predicted"/>
<gene>
    <name evidence="2" type="ORF">DBRI00130_LOCUS42466</name>
</gene>
<keyword evidence="1" id="KW-0472">Membrane</keyword>
<dbReference type="EMBL" id="HBNS01059064">
    <property type="protein sequence ID" value="CAE4664762.1"/>
    <property type="molecule type" value="Transcribed_RNA"/>
</dbReference>